<dbReference type="Gene3D" id="3.40.50.2300">
    <property type="match status" value="1"/>
</dbReference>
<dbReference type="EC" id="2.7.13.3" evidence="2"/>
<feature type="domain" description="Response regulatory" evidence="9">
    <location>
        <begin position="20"/>
        <end position="139"/>
    </location>
</feature>
<protein>
    <recommendedName>
        <fullName evidence="2">histidine kinase</fullName>
        <ecNumber evidence="2">2.7.13.3</ecNumber>
    </recommendedName>
</protein>
<dbReference type="SUPFAM" id="SSF52172">
    <property type="entry name" value="CheY-like"/>
    <property type="match status" value="1"/>
</dbReference>
<keyword evidence="4" id="KW-0808">Transferase</keyword>
<dbReference type="PROSITE" id="PS50109">
    <property type="entry name" value="HIS_KIN"/>
    <property type="match status" value="1"/>
</dbReference>
<evidence type="ECO:0000256" key="7">
    <source>
        <dbReference type="SAM" id="Coils"/>
    </source>
</evidence>
<organism evidence="10 11">
    <name type="scientific">Pontibacter ummariensis</name>
    <dbReference type="NCBI Taxonomy" id="1610492"/>
    <lineage>
        <taxon>Bacteria</taxon>
        <taxon>Pseudomonadati</taxon>
        <taxon>Bacteroidota</taxon>
        <taxon>Cytophagia</taxon>
        <taxon>Cytophagales</taxon>
        <taxon>Hymenobacteraceae</taxon>
        <taxon>Pontibacter</taxon>
    </lineage>
</organism>
<keyword evidence="7" id="KW-0175">Coiled coil</keyword>
<dbReference type="GO" id="GO:0000155">
    <property type="term" value="F:phosphorelay sensor kinase activity"/>
    <property type="evidence" value="ECO:0007669"/>
    <property type="project" value="InterPro"/>
</dbReference>
<dbReference type="GO" id="GO:0007234">
    <property type="term" value="P:osmosensory signaling via phosphorelay pathway"/>
    <property type="evidence" value="ECO:0007669"/>
    <property type="project" value="TreeGrafter"/>
</dbReference>
<dbReference type="InterPro" id="IPR003661">
    <property type="entry name" value="HisK_dim/P_dom"/>
</dbReference>
<evidence type="ECO:0000256" key="3">
    <source>
        <dbReference type="ARBA" id="ARBA00022553"/>
    </source>
</evidence>
<evidence type="ECO:0000256" key="4">
    <source>
        <dbReference type="ARBA" id="ARBA00022679"/>
    </source>
</evidence>
<dbReference type="Proteomes" id="UP000198432">
    <property type="component" value="Unassembled WGS sequence"/>
</dbReference>
<dbReference type="PROSITE" id="PS50110">
    <property type="entry name" value="RESPONSE_REGULATORY"/>
    <property type="match status" value="1"/>
</dbReference>
<dbReference type="AlphaFoldDB" id="A0A239J2M5"/>
<dbReference type="SUPFAM" id="SSF55874">
    <property type="entry name" value="ATPase domain of HSP90 chaperone/DNA topoisomerase II/histidine kinase"/>
    <property type="match status" value="1"/>
</dbReference>
<feature type="domain" description="Histidine kinase" evidence="8">
    <location>
        <begin position="186"/>
        <end position="400"/>
    </location>
</feature>
<dbReference type="InterPro" id="IPR050351">
    <property type="entry name" value="BphY/WalK/GraS-like"/>
</dbReference>
<feature type="modified residue" description="4-aspartylphosphate" evidence="6">
    <location>
        <position position="71"/>
    </location>
</feature>
<dbReference type="EMBL" id="FZOQ01000020">
    <property type="protein sequence ID" value="SNT00060.1"/>
    <property type="molecule type" value="Genomic_DNA"/>
</dbReference>
<dbReference type="Pfam" id="PF02518">
    <property type="entry name" value="HATPase_c"/>
    <property type="match status" value="1"/>
</dbReference>
<dbReference type="InterPro" id="IPR004358">
    <property type="entry name" value="Sig_transdc_His_kin-like_C"/>
</dbReference>
<dbReference type="InterPro" id="IPR005467">
    <property type="entry name" value="His_kinase_dom"/>
</dbReference>
<gene>
    <name evidence="10" type="ORF">SAMN06296052_12013</name>
</gene>
<evidence type="ECO:0000256" key="6">
    <source>
        <dbReference type="PROSITE-ProRule" id="PRU00169"/>
    </source>
</evidence>
<evidence type="ECO:0000256" key="1">
    <source>
        <dbReference type="ARBA" id="ARBA00000085"/>
    </source>
</evidence>
<proteinExistence type="predicted"/>
<sequence>MIVDRNTKPSAVESAVHPVKILLVDDKEENLVSLESLLLKEDENITYLFANSGEEALKVALQEELALILLDVQMPGMNGYEVAGYLRDISKTRDIPIIFVTAIDEHDTHVIEGFKAGAVDFLFKPLHPFITKAKVATFVRFYLQKKELEKLNKLTLEANQQLEERVEERTKELTKVNKDLDNFVYTASHDLKAPIHNMEGLMTALHETLEEKKLHLEEVKPIIDMMHSAINRFKNTLTDLTEVAKVQYEETTGKDKVSFQEILEDVKVNIRDMIEEHDAEIIADFSEVPEIYFSRKNLRSIIYNLVSNSIKYSSPHRKPSIAISTSKEGSFTLLTVRDNGLGLRKQDEEKVFGMFKRLHSHVEGTGVGLAIVKRIVENCEGKIEFESELDKGSVFKVYLK</sequence>
<dbReference type="PANTHER" id="PTHR42878">
    <property type="entry name" value="TWO-COMPONENT HISTIDINE KINASE"/>
    <property type="match status" value="1"/>
</dbReference>
<dbReference type="SMART" id="SM00388">
    <property type="entry name" value="HisKA"/>
    <property type="match status" value="1"/>
</dbReference>
<keyword evidence="5 10" id="KW-0418">Kinase</keyword>
<evidence type="ECO:0000259" key="9">
    <source>
        <dbReference type="PROSITE" id="PS50110"/>
    </source>
</evidence>
<evidence type="ECO:0000256" key="5">
    <source>
        <dbReference type="ARBA" id="ARBA00022777"/>
    </source>
</evidence>
<dbReference type="InterPro" id="IPR036890">
    <property type="entry name" value="HATPase_C_sf"/>
</dbReference>
<dbReference type="SMART" id="SM00448">
    <property type="entry name" value="REC"/>
    <property type="match status" value="1"/>
</dbReference>
<dbReference type="SMART" id="SM00387">
    <property type="entry name" value="HATPase_c"/>
    <property type="match status" value="1"/>
</dbReference>
<dbReference type="RefSeq" id="WP_089320745.1">
    <property type="nucleotide sequence ID" value="NZ_FZOQ01000020.1"/>
</dbReference>
<keyword evidence="3 6" id="KW-0597">Phosphoprotein</keyword>
<dbReference type="InterPro" id="IPR011006">
    <property type="entry name" value="CheY-like_superfamily"/>
</dbReference>
<reference evidence="11" key="1">
    <citation type="submission" date="2017-06" db="EMBL/GenBank/DDBJ databases">
        <authorList>
            <person name="Varghese N."/>
            <person name="Submissions S."/>
        </authorList>
    </citation>
    <scope>NUCLEOTIDE SEQUENCE [LARGE SCALE GENOMIC DNA]</scope>
    <source>
        <strain evidence="11">NKM1</strain>
    </source>
</reference>
<evidence type="ECO:0000313" key="11">
    <source>
        <dbReference type="Proteomes" id="UP000198432"/>
    </source>
</evidence>
<dbReference type="PRINTS" id="PR00344">
    <property type="entry name" value="BCTRLSENSOR"/>
</dbReference>
<dbReference type="CDD" id="cd00082">
    <property type="entry name" value="HisKA"/>
    <property type="match status" value="1"/>
</dbReference>
<feature type="coiled-coil region" evidence="7">
    <location>
        <begin position="144"/>
        <end position="179"/>
    </location>
</feature>
<dbReference type="InterPro" id="IPR001789">
    <property type="entry name" value="Sig_transdc_resp-reg_receiver"/>
</dbReference>
<keyword evidence="11" id="KW-1185">Reference proteome</keyword>
<evidence type="ECO:0000313" key="10">
    <source>
        <dbReference type="EMBL" id="SNT00060.1"/>
    </source>
</evidence>
<comment type="catalytic activity">
    <reaction evidence="1">
        <text>ATP + protein L-histidine = ADP + protein N-phospho-L-histidine.</text>
        <dbReference type="EC" id="2.7.13.3"/>
    </reaction>
</comment>
<evidence type="ECO:0000256" key="2">
    <source>
        <dbReference type="ARBA" id="ARBA00012438"/>
    </source>
</evidence>
<dbReference type="Gene3D" id="1.10.287.130">
    <property type="match status" value="1"/>
</dbReference>
<dbReference type="GO" id="GO:0030295">
    <property type="term" value="F:protein kinase activator activity"/>
    <property type="evidence" value="ECO:0007669"/>
    <property type="project" value="TreeGrafter"/>
</dbReference>
<dbReference type="OrthoDB" id="9766459at2"/>
<accession>A0A239J2M5</accession>
<dbReference type="InterPro" id="IPR036097">
    <property type="entry name" value="HisK_dim/P_sf"/>
</dbReference>
<evidence type="ECO:0000259" key="8">
    <source>
        <dbReference type="PROSITE" id="PS50109"/>
    </source>
</evidence>
<name>A0A239J2M5_9BACT</name>
<dbReference type="PANTHER" id="PTHR42878:SF15">
    <property type="entry name" value="BACTERIOPHYTOCHROME"/>
    <property type="match status" value="1"/>
</dbReference>
<dbReference type="Pfam" id="PF00072">
    <property type="entry name" value="Response_reg"/>
    <property type="match status" value="1"/>
</dbReference>
<dbReference type="InterPro" id="IPR003594">
    <property type="entry name" value="HATPase_dom"/>
</dbReference>
<dbReference type="SUPFAM" id="SSF47384">
    <property type="entry name" value="Homodimeric domain of signal transducing histidine kinase"/>
    <property type="match status" value="1"/>
</dbReference>
<dbReference type="Gene3D" id="3.30.565.10">
    <property type="entry name" value="Histidine kinase-like ATPase, C-terminal domain"/>
    <property type="match status" value="1"/>
</dbReference>
<dbReference type="GO" id="GO:0000156">
    <property type="term" value="F:phosphorelay response regulator activity"/>
    <property type="evidence" value="ECO:0007669"/>
    <property type="project" value="TreeGrafter"/>
</dbReference>